<dbReference type="EMBL" id="SNRW01006452">
    <property type="protein sequence ID" value="KAA6383053.1"/>
    <property type="molecule type" value="Genomic_DNA"/>
</dbReference>
<reference evidence="1 2" key="1">
    <citation type="submission" date="2019-03" db="EMBL/GenBank/DDBJ databases">
        <title>Single cell metagenomics reveals metabolic interactions within the superorganism composed of flagellate Streblomastix strix and complex community of Bacteroidetes bacteria on its surface.</title>
        <authorList>
            <person name="Treitli S.C."/>
            <person name="Kolisko M."/>
            <person name="Husnik F."/>
            <person name="Keeling P."/>
            <person name="Hampl V."/>
        </authorList>
    </citation>
    <scope>NUCLEOTIDE SEQUENCE [LARGE SCALE GENOMIC DNA]</scope>
    <source>
        <strain evidence="1">ST1C</strain>
    </source>
</reference>
<protein>
    <submittedName>
        <fullName evidence="1">Uncharacterized protein</fullName>
    </submittedName>
</protein>
<sequence length="505" mass="57376">MEVPTTRPTDDTRTASSNDGDINEHVLELIFSLSKSKDEKLKEILRDLTLQCSSSPDLCILLIREHIVEKITILWRNSDDQEIKNLCVQVLHSIGIMNEKSVNLCAQNNLTLALIGLVQSEEQTIMEAGTTELCSLLEKKERNEEDIISIEMILGLSLGILHQQRPPNKSSEEQRWKNKICSAIKISTSALKGGFKSEQLFNIKDIINKFIENDDEDIDIIAAQSAFIAIWKKIIPQNSNKKSNDQLSKENQDLKSELQIINKSSIWQLIAKVLSLKLEGNEIEQQQIIQRQEEVGNLLIPLFISFDEITMNKAIKSGIIEALLNILNTRDLNLIKDTFITAFETPTVYSSNNNILMYYFNLHPYPVLLRLFNHPNVAVVHGSIIAINNILTSGITSQISQPHQHSELMLECDGINKIFALFQQTEIEETKNQAAICIGRLFKSREIENRQMRSEIIAHLKTMINNDNQFEKNESRFSLKYLAQNAVNRAEIEADGFIIPEPNAD</sequence>
<dbReference type="Gene3D" id="1.25.10.10">
    <property type="entry name" value="Leucine-rich Repeat Variant"/>
    <property type="match status" value="2"/>
</dbReference>
<proteinExistence type="predicted"/>
<dbReference type="Proteomes" id="UP000324800">
    <property type="component" value="Unassembled WGS sequence"/>
</dbReference>
<name>A0A5J4VLG0_9EUKA</name>
<gene>
    <name evidence="1" type="ORF">EZS28_021419</name>
</gene>
<dbReference type="InterPro" id="IPR011989">
    <property type="entry name" value="ARM-like"/>
</dbReference>
<evidence type="ECO:0000313" key="1">
    <source>
        <dbReference type="EMBL" id="KAA6383053.1"/>
    </source>
</evidence>
<organism evidence="1 2">
    <name type="scientific">Streblomastix strix</name>
    <dbReference type="NCBI Taxonomy" id="222440"/>
    <lineage>
        <taxon>Eukaryota</taxon>
        <taxon>Metamonada</taxon>
        <taxon>Preaxostyla</taxon>
        <taxon>Oxymonadida</taxon>
        <taxon>Streblomastigidae</taxon>
        <taxon>Streblomastix</taxon>
    </lineage>
</organism>
<dbReference type="SUPFAM" id="SSF48371">
    <property type="entry name" value="ARM repeat"/>
    <property type="match status" value="1"/>
</dbReference>
<comment type="caution">
    <text evidence="1">The sequence shown here is derived from an EMBL/GenBank/DDBJ whole genome shotgun (WGS) entry which is preliminary data.</text>
</comment>
<accession>A0A5J4VLG0</accession>
<dbReference type="AlphaFoldDB" id="A0A5J4VLG0"/>
<evidence type="ECO:0000313" key="2">
    <source>
        <dbReference type="Proteomes" id="UP000324800"/>
    </source>
</evidence>
<dbReference type="InterPro" id="IPR016024">
    <property type="entry name" value="ARM-type_fold"/>
</dbReference>